<evidence type="ECO:0000256" key="2">
    <source>
        <dbReference type="ARBA" id="ARBA00023015"/>
    </source>
</evidence>
<gene>
    <name evidence="6" type="ORF">CO674_24800</name>
</gene>
<dbReference type="PROSITE" id="PS50931">
    <property type="entry name" value="HTH_LYSR"/>
    <property type="match status" value="1"/>
</dbReference>
<evidence type="ECO:0000313" key="6">
    <source>
        <dbReference type="EMBL" id="PDT20918.1"/>
    </source>
</evidence>
<keyword evidence="2" id="KW-0805">Transcription regulation</keyword>
<keyword evidence="7" id="KW-1185">Reference proteome</keyword>
<dbReference type="PANTHER" id="PTHR30537">
    <property type="entry name" value="HTH-TYPE TRANSCRIPTIONAL REGULATOR"/>
    <property type="match status" value="1"/>
</dbReference>
<dbReference type="InterPro" id="IPR036390">
    <property type="entry name" value="WH_DNA-bd_sf"/>
</dbReference>
<dbReference type="InterPro" id="IPR000847">
    <property type="entry name" value="LysR_HTH_N"/>
</dbReference>
<sequence>MSPMKRSDIPSLDDLRAFEVVARLGSVRAAAAELNLTHGAVSRRVSKLSEHLDIRLLEVDGRGLRLTGDGLRLAQATTDALSLVSAALEDIRKVDLSPPIVISCERSVAMRWLIPRLSEFQDRHPEIDFHLSVGGGGFDFARDRITLAIRRLDFAIDANWQIERLIEEEVGPVMHPAMTDRFAAGDYVALAAKTRPDGWQKWSAAHPDAPKARSTRFLDHHFLMVEAAASGLGVAMCPKIIAIDDIRKGRLTAPLGFHPDGSHYGVIRSALARKTSGIDQFVSWLLATIQEDFYAAS</sequence>
<dbReference type="SUPFAM" id="SSF46785">
    <property type="entry name" value="Winged helix' DNA-binding domain"/>
    <property type="match status" value="1"/>
</dbReference>
<dbReference type="Proteomes" id="UP000219914">
    <property type="component" value="Unassembled WGS sequence"/>
</dbReference>
<dbReference type="Gene3D" id="3.40.190.10">
    <property type="entry name" value="Periplasmic binding protein-like II"/>
    <property type="match status" value="2"/>
</dbReference>
<dbReference type="Pfam" id="PF00126">
    <property type="entry name" value="HTH_1"/>
    <property type="match status" value="1"/>
</dbReference>
<organism evidence="6 7">
    <name type="scientific">Rhizobium hidalgonense</name>
    <dbReference type="NCBI Taxonomy" id="1538159"/>
    <lineage>
        <taxon>Bacteria</taxon>
        <taxon>Pseudomonadati</taxon>
        <taxon>Pseudomonadota</taxon>
        <taxon>Alphaproteobacteria</taxon>
        <taxon>Hyphomicrobiales</taxon>
        <taxon>Rhizobiaceae</taxon>
        <taxon>Rhizobium/Agrobacterium group</taxon>
        <taxon>Rhizobium</taxon>
    </lineage>
</organism>
<evidence type="ECO:0000256" key="4">
    <source>
        <dbReference type="ARBA" id="ARBA00023163"/>
    </source>
</evidence>
<keyword evidence="4" id="KW-0804">Transcription</keyword>
<dbReference type="PANTHER" id="PTHR30537:SF74">
    <property type="entry name" value="HTH-TYPE TRANSCRIPTIONAL REGULATOR TRPI"/>
    <property type="match status" value="1"/>
</dbReference>
<evidence type="ECO:0000256" key="1">
    <source>
        <dbReference type="ARBA" id="ARBA00009437"/>
    </source>
</evidence>
<dbReference type="InterPro" id="IPR058163">
    <property type="entry name" value="LysR-type_TF_proteobact-type"/>
</dbReference>
<accession>A0ABX4JLI9</accession>
<reference evidence="6 7" key="1">
    <citation type="submission" date="2017-09" db="EMBL/GenBank/DDBJ databases">
        <title>Comparative genomics of rhizobia isolated from Phaseolus vulgaris in China.</title>
        <authorList>
            <person name="Tong W."/>
        </authorList>
    </citation>
    <scope>NUCLEOTIDE SEQUENCE [LARGE SCALE GENOMIC DNA]</scope>
    <source>
        <strain evidence="6 7">FH14</strain>
    </source>
</reference>
<dbReference type="Gene3D" id="1.10.10.10">
    <property type="entry name" value="Winged helix-like DNA-binding domain superfamily/Winged helix DNA-binding domain"/>
    <property type="match status" value="1"/>
</dbReference>
<evidence type="ECO:0000259" key="5">
    <source>
        <dbReference type="PROSITE" id="PS50931"/>
    </source>
</evidence>
<proteinExistence type="inferred from homology"/>
<dbReference type="Pfam" id="PF03466">
    <property type="entry name" value="LysR_substrate"/>
    <property type="match status" value="1"/>
</dbReference>
<dbReference type="InterPro" id="IPR005119">
    <property type="entry name" value="LysR_subst-bd"/>
</dbReference>
<protein>
    <submittedName>
        <fullName evidence="6">Transcriptional regulator</fullName>
    </submittedName>
</protein>
<dbReference type="EMBL" id="NWSY01000021">
    <property type="protein sequence ID" value="PDT20918.1"/>
    <property type="molecule type" value="Genomic_DNA"/>
</dbReference>
<evidence type="ECO:0000313" key="7">
    <source>
        <dbReference type="Proteomes" id="UP000219914"/>
    </source>
</evidence>
<name>A0ABX4JLI9_9HYPH</name>
<comment type="caution">
    <text evidence="6">The sequence shown here is derived from an EMBL/GenBank/DDBJ whole genome shotgun (WGS) entry which is preliminary data.</text>
</comment>
<feature type="domain" description="HTH lysR-type" evidence="5">
    <location>
        <begin position="10"/>
        <end position="67"/>
    </location>
</feature>
<keyword evidence="3" id="KW-0238">DNA-binding</keyword>
<dbReference type="InterPro" id="IPR036388">
    <property type="entry name" value="WH-like_DNA-bd_sf"/>
</dbReference>
<comment type="similarity">
    <text evidence="1">Belongs to the LysR transcriptional regulatory family.</text>
</comment>
<dbReference type="SUPFAM" id="SSF53850">
    <property type="entry name" value="Periplasmic binding protein-like II"/>
    <property type="match status" value="1"/>
</dbReference>
<evidence type="ECO:0000256" key="3">
    <source>
        <dbReference type="ARBA" id="ARBA00023125"/>
    </source>
</evidence>